<protein>
    <submittedName>
        <fullName evidence="6">Phosphatidylserine/phosphatidylglycerophosphate/cardiolipin synthase</fullName>
    </submittedName>
</protein>
<sequence length="700" mass="78078">MSECFKPSENCWRVRRGDRVAVLVDGKDYFQALHEAILQARRSVFILGWDLHSEVRLIRNGDGGDTPSTLGAFLDFVAKRQRQLEIYLLSWDFAMIYALEREFFPRYRLTWRSHRNIHFRLDDCHPVGGSQHQKVVVIDDALAFAGGLDVSKWRWDTSEHKPDDPQRIDPEGKSYPPFHDIQMVVDGAAAAALGELARERWQRAVGKRLPDVRPSDDRAPWPESVEPVFHDIDVAIARTMPLYRGHAEIREVERLYLDMIAAARRYIYIENQYLSSYRIGEALQASLSQDTGPEIVIVLPKQTGGWLEQHTMDVLRGRIMVLLREADRGDRLRIYYPRLAVKPPVDLMVHAKLMVIDDRVVRVGSSNLSNRSLGLDSECDLAVAARPDSDDEQTIGSLCNRLLAEHLGVSAADVARQRSERGSLIEAIEALCDGERTLVPLDGTVAEDVDRLVPESELLDPEKPIEPTGLLDYFVGRKQRKPAYRHLVTGGLLIAAVLGLAAAWRWTPLNQWLDIETVHSVGAWLKDGRFTPLLVLAAFIVGGCAAVPVTLMVIGSLIIFGPWWGFAYALLGTQLSALCLFFLGRVLGKDMIDRFGGGLVNRLDRRLSNSGLIAVITLRVVPVAPFSLINLIAGVSRLRWRDFQLGTLIGMLPAITALAAVTDRLAASLRNPDLGSYLLLVAVIAVAAAALTGLRLWLKK</sequence>
<feature type="transmembrane region" description="Helical" evidence="4">
    <location>
        <begin position="607"/>
        <end position="633"/>
    </location>
</feature>
<feature type="transmembrane region" description="Helical" evidence="4">
    <location>
        <begin position="487"/>
        <end position="506"/>
    </location>
</feature>
<keyword evidence="2" id="KW-0378">Hydrolase</keyword>
<evidence type="ECO:0000313" key="6">
    <source>
        <dbReference type="EMBL" id="SHI09786.1"/>
    </source>
</evidence>
<keyword evidence="4" id="KW-0472">Membrane</keyword>
<accession>A0A1M5YCU6</accession>
<evidence type="ECO:0000259" key="5">
    <source>
        <dbReference type="PROSITE" id="PS50035"/>
    </source>
</evidence>
<proteinExistence type="predicted"/>
<dbReference type="SUPFAM" id="SSF56024">
    <property type="entry name" value="Phospholipase D/nuclease"/>
    <property type="match status" value="2"/>
</dbReference>
<dbReference type="CDD" id="cd09140">
    <property type="entry name" value="PLDc_vPLD1_2_like_bac_1"/>
    <property type="match status" value="1"/>
</dbReference>
<evidence type="ECO:0000256" key="1">
    <source>
        <dbReference type="ARBA" id="ARBA00022737"/>
    </source>
</evidence>
<dbReference type="AlphaFoldDB" id="A0A1M5YCU6"/>
<feature type="transmembrane region" description="Helical" evidence="4">
    <location>
        <begin position="533"/>
        <end position="559"/>
    </location>
</feature>
<dbReference type="PROSITE" id="PS50035">
    <property type="entry name" value="PLD"/>
    <property type="match status" value="2"/>
</dbReference>
<feature type="transmembrane region" description="Helical" evidence="4">
    <location>
        <begin position="566"/>
        <end position="587"/>
    </location>
</feature>
<gene>
    <name evidence="6" type="ORF">SAMN02745124_03873</name>
</gene>
<dbReference type="EMBL" id="FQXS01000033">
    <property type="protein sequence ID" value="SHI09786.1"/>
    <property type="molecule type" value="Genomic_DNA"/>
</dbReference>
<dbReference type="InterPro" id="IPR025202">
    <property type="entry name" value="PLD-like_dom"/>
</dbReference>
<keyword evidence="3" id="KW-0443">Lipid metabolism</keyword>
<dbReference type="SMART" id="SM00155">
    <property type="entry name" value="PLDc"/>
    <property type="match status" value="2"/>
</dbReference>
<dbReference type="InterPro" id="IPR015679">
    <property type="entry name" value="PLipase_D_fam"/>
</dbReference>
<dbReference type="Pfam" id="PF13091">
    <property type="entry name" value="PLDc_2"/>
    <property type="match status" value="1"/>
</dbReference>
<dbReference type="PANTHER" id="PTHR18896:SF60">
    <property type="entry name" value="PHOSPHOLIPASE D"/>
    <property type="match status" value="1"/>
</dbReference>
<evidence type="ECO:0000256" key="4">
    <source>
        <dbReference type="SAM" id="Phobius"/>
    </source>
</evidence>
<dbReference type="Proteomes" id="UP000184139">
    <property type="component" value="Unassembled WGS sequence"/>
</dbReference>
<dbReference type="Gene3D" id="3.30.870.10">
    <property type="entry name" value="Endonuclease Chain A"/>
    <property type="match status" value="2"/>
</dbReference>
<dbReference type="Pfam" id="PF09335">
    <property type="entry name" value="VTT_dom"/>
    <property type="match status" value="1"/>
</dbReference>
<evidence type="ECO:0000256" key="2">
    <source>
        <dbReference type="ARBA" id="ARBA00022801"/>
    </source>
</evidence>
<name>A0A1M5YCU6_9BACT</name>
<dbReference type="InterPro" id="IPR001736">
    <property type="entry name" value="PLipase_D/transphosphatidylase"/>
</dbReference>
<organism evidence="6 7">
    <name type="scientific">Desulfofustis glycolicus DSM 9705</name>
    <dbReference type="NCBI Taxonomy" id="1121409"/>
    <lineage>
        <taxon>Bacteria</taxon>
        <taxon>Pseudomonadati</taxon>
        <taxon>Thermodesulfobacteriota</taxon>
        <taxon>Desulfobulbia</taxon>
        <taxon>Desulfobulbales</taxon>
        <taxon>Desulfocapsaceae</taxon>
        <taxon>Desulfofustis</taxon>
    </lineage>
</organism>
<dbReference type="STRING" id="1121409.SAMN02745124_03873"/>
<dbReference type="RefSeq" id="WP_073378744.1">
    <property type="nucleotide sequence ID" value="NZ_FQXS01000033.1"/>
</dbReference>
<keyword evidence="7" id="KW-1185">Reference proteome</keyword>
<dbReference type="CDD" id="cd09143">
    <property type="entry name" value="PLDc_vPLD1_2_like_bac_2"/>
    <property type="match status" value="1"/>
</dbReference>
<evidence type="ECO:0000313" key="7">
    <source>
        <dbReference type="Proteomes" id="UP000184139"/>
    </source>
</evidence>
<dbReference type="GO" id="GO:0009395">
    <property type="term" value="P:phospholipid catabolic process"/>
    <property type="evidence" value="ECO:0007669"/>
    <property type="project" value="TreeGrafter"/>
</dbReference>
<feature type="transmembrane region" description="Helical" evidence="4">
    <location>
        <begin position="645"/>
        <end position="662"/>
    </location>
</feature>
<dbReference type="PANTHER" id="PTHR18896">
    <property type="entry name" value="PHOSPHOLIPASE D"/>
    <property type="match status" value="1"/>
</dbReference>
<evidence type="ECO:0000256" key="3">
    <source>
        <dbReference type="ARBA" id="ARBA00023098"/>
    </source>
</evidence>
<keyword evidence="1" id="KW-0677">Repeat</keyword>
<feature type="domain" description="PLD phosphodiesterase" evidence="5">
    <location>
        <begin position="345"/>
        <end position="372"/>
    </location>
</feature>
<dbReference type="GO" id="GO:0004630">
    <property type="term" value="F:phospholipase D activity"/>
    <property type="evidence" value="ECO:0007669"/>
    <property type="project" value="UniProtKB-EC"/>
</dbReference>
<feature type="domain" description="PLD phosphodiesterase" evidence="5">
    <location>
        <begin position="127"/>
        <end position="154"/>
    </location>
</feature>
<dbReference type="OrthoDB" id="8828485at2"/>
<reference evidence="6 7" key="1">
    <citation type="submission" date="2016-11" db="EMBL/GenBank/DDBJ databases">
        <authorList>
            <person name="Jaros S."/>
            <person name="Januszkiewicz K."/>
            <person name="Wedrychowicz H."/>
        </authorList>
    </citation>
    <scope>NUCLEOTIDE SEQUENCE [LARGE SCALE GENOMIC DNA]</scope>
    <source>
        <strain evidence="6 7">DSM 9705</strain>
    </source>
</reference>
<feature type="transmembrane region" description="Helical" evidence="4">
    <location>
        <begin position="674"/>
        <end position="698"/>
    </location>
</feature>
<keyword evidence="4" id="KW-1133">Transmembrane helix</keyword>
<keyword evidence="4" id="KW-0812">Transmembrane</keyword>
<dbReference type="InterPro" id="IPR032816">
    <property type="entry name" value="VTT_dom"/>
</dbReference>